<organism evidence="2">
    <name type="scientific">freshwater metagenome</name>
    <dbReference type="NCBI Taxonomy" id="449393"/>
    <lineage>
        <taxon>unclassified sequences</taxon>
        <taxon>metagenomes</taxon>
        <taxon>ecological metagenomes</taxon>
    </lineage>
</organism>
<dbReference type="EMBL" id="CAEZSR010000123">
    <property type="protein sequence ID" value="CAB4576380.1"/>
    <property type="molecule type" value="Genomic_DNA"/>
</dbReference>
<evidence type="ECO:0000313" key="2">
    <source>
        <dbReference type="EMBL" id="CAB4576380.1"/>
    </source>
</evidence>
<keyword evidence="1" id="KW-0812">Transmembrane</keyword>
<feature type="transmembrane region" description="Helical" evidence="1">
    <location>
        <begin position="145"/>
        <end position="165"/>
    </location>
</feature>
<feature type="transmembrane region" description="Helical" evidence="1">
    <location>
        <begin position="395"/>
        <end position="417"/>
    </location>
</feature>
<keyword evidence="1" id="KW-1133">Transmembrane helix</keyword>
<feature type="transmembrane region" description="Helical" evidence="1">
    <location>
        <begin position="452"/>
        <end position="470"/>
    </location>
</feature>
<dbReference type="AlphaFoldDB" id="A0A6J6EIH2"/>
<accession>A0A6J6EIH2</accession>
<feature type="transmembrane region" description="Helical" evidence="1">
    <location>
        <begin position="367"/>
        <end position="388"/>
    </location>
</feature>
<name>A0A6J6EIH2_9ZZZZ</name>
<feature type="transmembrane region" description="Helical" evidence="1">
    <location>
        <begin position="84"/>
        <end position="105"/>
    </location>
</feature>
<feature type="transmembrane region" description="Helical" evidence="1">
    <location>
        <begin position="209"/>
        <end position="238"/>
    </location>
</feature>
<protein>
    <submittedName>
        <fullName evidence="2">Unannotated protein</fullName>
    </submittedName>
</protein>
<reference evidence="2" key="1">
    <citation type="submission" date="2020-05" db="EMBL/GenBank/DDBJ databases">
        <authorList>
            <person name="Chiriac C."/>
            <person name="Salcher M."/>
            <person name="Ghai R."/>
            <person name="Kavagutti S V."/>
        </authorList>
    </citation>
    <scope>NUCLEOTIDE SEQUENCE</scope>
</reference>
<feature type="transmembrane region" description="Helical" evidence="1">
    <location>
        <begin position="112"/>
        <end position="133"/>
    </location>
</feature>
<feature type="transmembrane region" description="Helical" evidence="1">
    <location>
        <begin position="172"/>
        <end position="189"/>
    </location>
</feature>
<feature type="transmembrane region" description="Helical" evidence="1">
    <location>
        <begin position="423"/>
        <end position="440"/>
    </location>
</feature>
<evidence type="ECO:0000256" key="1">
    <source>
        <dbReference type="SAM" id="Phobius"/>
    </source>
</evidence>
<keyword evidence="1" id="KW-0472">Membrane</keyword>
<feature type="transmembrane region" description="Helical" evidence="1">
    <location>
        <begin position="259"/>
        <end position="282"/>
    </location>
</feature>
<proteinExistence type="predicted"/>
<sequence length="670" mass="71310">MRRSMWRPTRPADPAIRAARAVTVTATVVFALIVCRGRPWELFVREAFSNDFYDEQARAFLRLRLHVRPEVPGPEGFLIDGRTYLYYGSFLAFVRVPFAVFGDVFAGRLARLSMIVAFAAYATGCTHLVRHVAARWRGAASPWRVAGFVAAAVCSPVLFLAGWVSVYHETELWAAAFAVWTLAGVVRLLDVLDAGDSPTRRQLLAVGFPIAAGITTRASVGLGVAVGACLVLAVPVFWSRIVARSGKMRDQNDRGRTGAPAMITAVATVAASAVGFVVHTGINWAKFGSPTALPGQLQLLSINDPTRAAWFAGNGDSFFSPRFLETTLVQYVRPDTVRLERLFPFVRYGPLATDRGSYPLETITPSASLTTSATLLVVLALVGVVLAVRARAWTVVALAAGGVVAAVPTFTIGFIGNRYLVDMLPMLLAPAAMCAAALRLPTPSWRRAARVGAVALVAWGTWCNVALALWTQQLKEPGFTEWRYRVDGWVFGDPAPALVDLVPGAPVPRDGVVVLDRDPAIDRCSAVYIAEQGVLVALERSNDGRSLRGTVRLQDERTLVAAGDDWSVTAVRTSGGVQLEAVVDPAADGTGGAQALGAPFAPPADGTLAFEVIADPVNGQLSARAGDHTPTAGSEAFLFAAPQGAALPGATATIDAEPGDSLCRQLEARR</sequence>
<gene>
    <name evidence="2" type="ORF">UFOPK1493_02737</name>
</gene>